<proteinExistence type="predicted"/>
<organism evidence="2 3">
    <name type="scientific">Gossypium tomentosum</name>
    <name type="common">Hawaiian cotton</name>
    <name type="synonym">Gossypium sandvicense</name>
    <dbReference type="NCBI Taxonomy" id="34277"/>
    <lineage>
        <taxon>Eukaryota</taxon>
        <taxon>Viridiplantae</taxon>
        <taxon>Streptophyta</taxon>
        <taxon>Embryophyta</taxon>
        <taxon>Tracheophyta</taxon>
        <taxon>Spermatophyta</taxon>
        <taxon>Magnoliopsida</taxon>
        <taxon>eudicotyledons</taxon>
        <taxon>Gunneridae</taxon>
        <taxon>Pentapetalae</taxon>
        <taxon>rosids</taxon>
        <taxon>malvids</taxon>
        <taxon>Malvales</taxon>
        <taxon>Malvaceae</taxon>
        <taxon>Malvoideae</taxon>
        <taxon>Gossypium</taxon>
    </lineage>
</organism>
<keyword evidence="1" id="KW-0472">Membrane</keyword>
<evidence type="ECO:0000313" key="2">
    <source>
        <dbReference type="EMBL" id="TYI19062.1"/>
    </source>
</evidence>
<feature type="transmembrane region" description="Helical" evidence="1">
    <location>
        <begin position="42"/>
        <end position="66"/>
    </location>
</feature>
<dbReference type="EMBL" id="CM017616">
    <property type="protein sequence ID" value="TYI19062.1"/>
    <property type="molecule type" value="Genomic_DNA"/>
</dbReference>
<keyword evidence="1" id="KW-1133">Transmembrane helix</keyword>
<dbReference type="Proteomes" id="UP000322667">
    <property type="component" value="Chromosome A07"/>
</dbReference>
<feature type="transmembrane region" description="Helical" evidence="1">
    <location>
        <begin position="12"/>
        <end position="30"/>
    </location>
</feature>
<keyword evidence="1" id="KW-0812">Transmembrane</keyword>
<name>A0A5D2PSQ3_GOSTO</name>
<keyword evidence="3" id="KW-1185">Reference proteome</keyword>
<dbReference type="AlphaFoldDB" id="A0A5D2PSQ3"/>
<protein>
    <submittedName>
        <fullName evidence="2">Uncharacterized protein</fullName>
    </submittedName>
</protein>
<gene>
    <name evidence="2" type="ORF">ES332_A07G138300v1</name>
</gene>
<evidence type="ECO:0000256" key="1">
    <source>
        <dbReference type="SAM" id="Phobius"/>
    </source>
</evidence>
<sequence>MLMLPSHISFSQAVVSFPLFLSFSGLYHFSSLGLGLRYEQKLFFFFLFLTSLQILCLKFYSFLYFFS</sequence>
<accession>A0A5D2PSQ3</accession>
<reference evidence="2 3" key="1">
    <citation type="submission" date="2019-07" db="EMBL/GenBank/DDBJ databases">
        <title>WGS assembly of Gossypium tomentosum.</title>
        <authorList>
            <person name="Chen Z.J."/>
            <person name="Sreedasyam A."/>
            <person name="Ando A."/>
            <person name="Song Q."/>
            <person name="De L."/>
            <person name="Hulse-Kemp A."/>
            <person name="Ding M."/>
            <person name="Ye W."/>
            <person name="Kirkbride R."/>
            <person name="Jenkins J."/>
            <person name="Plott C."/>
            <person name="Lovell J."/>
            <person name="Lin Y.-M."/>
            <person name="Vaughn R."/>
            <person name="Liu B."/>
            <person name="Li W."/>
            <person name="Simpson S."/>
            <person name="Scheffler B."/>
            <person name="Saski C."/>
            <person name="Grover C."/>
            <person name="Hu G."/>
            <person name="Conover J."/>
            <person name="Carlson J."/>
            <person name="Shu S."/>
            <person name="Boston L."/>
            <person name="Williams M."/>
            <person name="Peterson D."/>
            <person name="Mcgee K."/>
            <person name="Jones D."/>
            <person name="Wendel J."/>
            <person name="Stelly D."/>
            <person name="Grimwood J."/>
            <person name="Schmutz J."/>
        </authorList>
    </citation>
    <scope>NUCLEOTIDE SEQUENCE [LARGE SCALE GENOMIC DNA]</scope>
    <source>
        <strain evidence="2">7179.01</strain>
    </source>
</reference>
<evidence type="ECO:0000313" key="3">
    <source>
        <dbReference type="Proteomes" id="UP000322667"/>
    </source>
</evidence>